<proteinExistence type="predicted"/>
<dbReference type="InterPro" id="IPR004046">
    <property type="entry name" value="GST_C"/>
</dbReference>
<dbReference type="GO" id="GO:0006749">
    <property type="term" value="P:glutathione metabolic process"/>
    <property type="evidence" value="ECO:0007669"/>
    <property type="project" value="TreeGrafter"/>
</dbReference>
<sequence length="179" mass="20099">MPSLCATSSGAAVHKDGFVLSQTAAIVRYLARKFGMMPDGGVEAEARADQLVETVHEMVAEARLAYHPDHQHRRPYRDQREAAEPYIRAFERSRLPRLLGHFERLLAHAGEHFVGGSFSYADVQVFALLRVAESQFPRAYAALDIPLLRAFLNRTARRPRIAAYLASDRSRPFAGDSFM</sequence>
<evidence type="ECO:0000259" key="2">
    <source>
        <dbReference type="PROSITE" id="PS50405"/>
    </source>
</evidence>
<reference evidence="3" key="1">
    <citation type="submission" date="2021-01" db="EMBL/GenBank/DDBJ databases">
        <authorList>
            <person name="Corre E."/>
            <person name="Pelletier E."/>
            <person name="Niang G."/>
            <person name="Scheremetjew M."/>
            <person name="Finn R."/>
            <person name="Kale V."/>
            <person name="Holt S."/>
            <person name="Cochrane G."/>
            <person name="Meng A."/>
            <person name="Brown T."/>
            <person name="Cohen L."/>
        </authorList>
    </citation>
    <scope>NUCLEOTIDE SEQUENCE</scope>
    <source>
        <strain evidence="3">CCMP3105</strain>
    </source>
</reference>
<dbReference type="InterPro" id="IPR004045">
    <property type="entry name" value="Glutathione_S-Trfase_N"/>
</dbReference>
<dbReference type="PANTHER" id="PTHR11571:SF263">
    <property type="entry name" value="GLUTATHIONE S-TRANSFERASE"/>
    <property type="match status" value="1"/>
</dbReference>
<feature type="domain" description="GST N-terminal" evidence="1">
    <location>
        <begin position="1"/>
        <end position="38"/>
    </location>
</feature>
<dbReference type="InterPro" id="IPR010987">
    <property type="entry name" value="Glutathione-S-Trfase_C-like"/>
</dbReference>
<dbReference type="CDD" id="cd03192">
    <property type="entry name" value="GST_C_Sigma_like"/>
    <property type="match status" value="1"/>
</dbReference>
<dbReference type="GO" id="GO:0004364">
    <property type="term" value="F:glutathione transferase activity"/>
    <property type="evidence" value="ECO:0007669"/>
    <property type="project" value="TreeGrafter"/>
</dbReference>
<dbReference type="SUPFAM" id="SSF47616">
    <property type="entry name" value="GST C-terminal domain-like"/>
    <property type="match status" value="1"/>
</dbReference>
<gene>
    <name evidence="3" type="ORF">AMON00008_LOCUS1857</name>
</gene>
<dbReference type="PANTHER" id="PTHR11571">
    <property type="entry name" value="GLUTATHIONE S-TRANSFERASE"/>
    <property type="match status" value="1"/>
</dbReference>
<evidence type="ECO:0000313" key="3">
    <source>
        <dbReference type="EMBL" id="CAE4562238.1"/>
    </source>
</evidence>
<dbReference type="AlphaFoldDB" id="A0A7S4PTS3"/>
<organism evidence="3">
    <name type="scientific">Alexandrium monilatum</name>
    <dbReference type="NCBI Taxonomy" id="311494"/>
    <lineage>
        <taxon>Eukaryota</taxon>
        <taxon>Sar</taxon>
        <taxon>Alveolata</taxon>
        <taxon>Dinophyceae</taxon>
        <taxon>Gonyaulacales</taxon>
        <taxon>Pyrocystaceae</taxon>
        <taxon>Alexandrium</taxon>
    </lineage>
</organism>
<dbReference type="Pfam" id="PF14497">
    <property type="entry name" value="GST_C_3"/>
    <property type="match status" value="1"/>
</dbReference>
<accession>A0A7S4PTS3</accession>
<evidence type="ECO:0008006" key="4">
    <source>
        <dbReference type="Google" id="ProtNLM"/>
    </source>
</evidence>
<dbReference type="InterPro" id="IPR036282">
    <property type="entry name" value="Glutathione-S-Trfase_C_sf"/>
</dbReference>
<dbReference type="PROSITE" id="PS50404">
    <property type="entry name" value="GST_NTER"/>
    <property type="match status" value="1"/>
</dbReference>
<protein>
    <recommendedName>
        <fullName evidence="4">Glutathione transferase</fullName>
    </recommendedName>
</protein>
<name>A0A7S4PTS3_9DINO</name>
<dbReference type="Gene3D" id="1.20.1050.10">
    <property type="match status" value="1"/>
</dbReference>
<dbReference type="Gene3D" id="3.40.30.10">
    <property type="entry name" value="Glutaredoxin"/>
    <property type="match status" value="1"/>
</dbReference>
<dbReference type="PROSITE" id="PS50405">
    <property type="entry name" value="GST_CTER"/>
    <property type="match status" value="1"/>
</dbReference>
<dbReference type="EMBL" id="HBNR01002659">
    <property type="protein sequence ID" value="CAE4562238.1"/>
    <property type="molecule type" value="Transcribed_RNA"/>
</dbReference>
<feature type="domain" description="GST C-terminal" evidence="2">
    <location>
        <begin position="41"/>
        <end position="173"/>
    </location>
</feature>
<dbReference type="InterPro" id="IPR050213">
    <property type="entry name" value="GST_superfamily"/>
</dbReference>
<evidence type="ECO:0000259" key="1">
    <source>
        <dbReference type="PROSITE" id="PS50404"/>
    </source>
</evidence>